<feature type="transmembrane region" description="Helical" evidence="15">
    <location>
        <begin position="179"/>
        <end position="197"/>
    </location>
</feature>
<keyword evidence="5" id="KW-0107">Calcium channel</keyword>
<dbReference type="GO" id="GO:0015292">
    <property type="term" value="F:uniporter activity"/>
    <property type="evidence" value="ECO:0000318"/>
    <property type="project" value="GO_Central"/>
</dbReference>
<name>A0A1Y1I4E9_KLENI</name>
<keyword evidence="6 15" id="KW-0812">Transmembrane</keyword>
<evidence type="ECO:0000256" key="13">
    <source>
        <dbReference type="ARBA" id="ARBA00023303"/>
    </source>
</evidence>
<proteinExistence type="inferred from homology"/>
<evidence type="ECO:0000256" key="14">
    <source>
        <dbReference type="ARBA" id="ARBA00036634"/>
    </source>
</evidence>
<dbReference type="Proteomes" id="UP000054558">
    <property type="component" value="Unassembled WGS sequence"/>
</dbReference>
<dbReference type="GO" id="GO:0051560">
    <property type="term" value="P:mitochondrial calcium ion homeostasis"/>
    <property type="evidence" value="ECO:0000318"/>
    <property type="project" value="GO_Central"/>
</dbReference>
<keyword evidence="3" id="KW-0813">Transport</keyword>
<comment type="catalytic activity">
    <reaction evidence="14">
        <text>Ca(2+)(in) = Ca(2+)(out)</text>
        <dbReference type="Rhea" id="RHEA:29671"/>
        <dbReference type="ChEBI" id="CHEBI:29108"/>
    </reaction>
</comment>
<dbReference type="Pfam" id="PF04678">
    <property type="entry name" value="MCU"/>
    <property type="match status" value="1"/>
</dbReference>
<keyword evidence="13" id="KW-0407">Ion channel</keyword>
<feature type="domain" description="Calcium uniporter protein C-terminal" evidence="16">
    <location>
        <begin position="75"/>
        <end position="232"/>
    </location>
</feature>
<evidence type="ECO:0000256" key="9">
    <source>
        <dbReference type="ARBA" id="ARBA00022989"/>
    </source>
</evidence>
<comment type="subcellular location">
    <subcellularLocation>
        <location evidence="1">Mitochondrion inner membrane</location>
        <topology evidence="1">Multi-pass membrane protein</topology>
    </subcellularLocation>
</comment>
<dbReference type="PANTHER" id="PTHR13462">
    <property type="entry name" value="CALCIUM UNIPORTER PROTEIN, MITOCHONDRIAL"/>
    <property type="match status" value="1"/>
</dbReference>
<evidence type="ECO:0000256" key="2">
    <source>
        <dbReference type="ARBA" id="ARBA00005653"/>
    </source>
</evidence>
<reference evidence="17 18" key="1">
    <citation type="journal article" date="2014" name="Nat. Commun.">
        <title>Klebsormidium flaccidum genome reveals primary factors for plant terrestrial adaptation.</title>
        <authorList>
            <person name="Hori K."/>
            <person name="Maruyama F."/>
            <person name="Fujisawa T."/>
            <person name="Togashi T."/>
            <person name="Yamamoto N."/>
            <person name="Seo M."/>
            <person name="Sato S."/>
            <person name="Yamada T."/>
            <person name="Mori H."/>
            <person name="Tajima N."/>
            <person name="Moriyama T."/>
            <person name="Ikeuchi M."/>
            <person name="Watanabe M."/>
            <person name="Wada H."/>
            <person name="Kobayashi K."/>
            <person name="Saito M."/>
            <person name="Masuda T."/>
            <person name="Sasaki-Sekimoto Y."/>
            <person name="Mashiguchi K."/>
            <person name="Awai K."/>
            <person name="Shimojima M."/>
            <person name="Masuda S."/>
            <person name="Iwai M."/>
            <person name="Nobusawa T."/>
            <person name="Narise T."/>
            <person name="Kondo S."/>
            <person name="Saito H."/>
            <person name="Sato R."/>
            <person name="Murakawa M."/>
            <person name="Ihara Y."/>
            <person name="Oshima-Yamada Y."/>
            <person name="Ohtaka K."/>
            <person name="Satoh M."/>
            <person name="Sonobe K."/>
            <person name="Ishii M."/>
            <person name="Ohtani R."/>
            <person name="Kanamori-Sato M."/>
            <person name="Honoki R."/>
            <person name="Miyazaki D."/>
            <person name="Mochizuki H."/>
            <person name="Umetsu J."/>
            <person name="Higashi K."/>
            <person name="Shibata D."/>
            <person name="Kamiya Y."/>
            <person name="Sato N."/>
            <person name="Nakamura Y."/>
            <person name="Tabata S."/>
            <person name="Ida S."/>
            <person name="Kurokawa K."/>
            <person name="Ohta H."/>
        </authorList>
    </citation>
    <scope>NUCLEOTIDE SEQUENCE [LARGE SCALE GENOMIC DNA]</scope>
    <source>
        <strain evidence="17 18">NIES-2285</strain>
    </source>
</reference>
<evidence type="ECO:0000256" key="11">
    <source>
        <dbReference type="ARBA" id="ARBA00023128"/>
    </source>
</evidence>
<comment type="similarity">
    <text evidence="2">Belongs to the MCU (TC 1.A.77) family.</text>
</comment>
<keyword evidence="4" id="KW-0109">Calcium transport</keyword>
<organism evidence="17 18">
    <name type="scientific">Klebsormidium nitens</name>
    <name type="common">Green alga</name>
    <name type="synonym">Ulothrix nitens</name>
    <dbReference type="NCBI Taxonomy" id="105231"/>
    <lineage>
        <taxon>Eukaryota</taxon>
        <taxon>Viridiplantae</taxon>
        <taxon>Streptophyta</taxon>
        <taxon>Klebsormidiophyceae</taxon>
        <taxon>Klebsormidiales</taxon>
        <taxon>Klebsormidiaceae</taxon>
        <taxon>Klebsormidium</taxon>
    </lineage>
</organism>
<protein>
    <recommendedName>
        <fullName evidence="16">Calcium uniporter protein C-terminal domain-containing protein</fullName>
    </recommendedName>
</protein>
<evidence type="ECO:0000256" key="5">
    <source>
        <dbReference type="ARBA" id="ARBA00022673"/>
    </source>
</evidence>
<feature type="transmembrane region" description="Helical" evidence="15">
    <location>
        <begin position="148"/>
        <end position="167"/>
    </location>
</feature>
<evidence type="ECO:0000313" key="18">
    <source>
        <dbReference type="Proteomes" id="UP000054558"/>
    </source>
</evidence>
<sequence length="258" mass="29763">MRYESAVGQTVEVPGVQAPAGAPVRADPVRDTKALLRTATLTLLREQLRDHERAWISLPELYTMCRETGSADTDEEAQEVVAALDKAGVLIQLRDKAFLRPEEIAQQVLQALPAPMVDEKDPRIQEFEAMQLEKRAIDGAARAHARRYLWLGWGALSLQTAFFFRLTFWELSWDVMEPITYFAAMATGVFGYAWFLITRKEPSYSDAFTRFYLTKQEKVAHARHFDMERYYRLQRQVQSFRKHQARSRRAAVVDDDDD</sequence>
<dbReference type="PANTHER" id="PTHR13462:SF10">
    <property type="entry name" value="CALCIUM UNIPORTER PROTEIN, MITOCHONDRIAL"/>
    <property type="match status" value="1"/>
</dbReference>
<evidence type="ECO:0000256" key="15">
    <source>
        <dbReference type="SAM" id="Phobius"/>
    </source>
</evidence>
<evidence type="ECO:0000256" key="8">
    <source>
        <dbReference type="ARBA" id="ARBA00022837"/>
    </source>
</evidence>
<keyword evidence="10" id="KW-0406">Ion transport</keyword>
<dbReference type="GO" id="GO:0005262">
    <property type="term" value="F:calcium channel activity"/>
    <property type="evidence" value="ECO:0000318"/>
    <property type="project" value="GO_Central"/>
</dbReference>
<evidence type="ECO:0000256" key="4">
    <source>
        <dbReference type="ARBA" id="ARBA00022568"/>
    </source>
</evidence>
<evidence type="ECO:0000256" key="10">
    <source>
        <dbReference type="ARBA" id="ARBA00023065"/>
    </source>
</evidence>
<dbReference type="GO" id="GO:0036444">
    <property type="term" value="P:calcium import into the mitochondrion"/>
    <property type="evidence" value="ECO:0000318"/>
    <property type="project" value="GO_Central"/>
</dbReference>
<evidence type="ECO:0000259" key="16">
    <source>
        <dbReference type="Pfam" id="PF04678"/>
    </source>
</evidence>
<dbReference type="AlphaFoldDB" id="A0A1Y1I4E9"/>
<dbReference type="InterPro" id="IPR006769">
    <property type="entry name" value="MCU_C"/>
</dbReference>
<keyword evidence="8" id="KW-0106">Calcium</keyword>
<keyword evidence="18" id="KW-1185">Reference proteome</keyword>
<evidence type="ECO:0000256" key="12">
    <source>
        <dbReference type="ARBA" id="ARBA00023136"/>
    </source>
</evidence>
<evidence type="ECO:0000313" key="17">
    <source>
        <dbReference type="EMBL" id="GAQ85373.1"/>
    </source>
</evidence>
<dbReference type="GO" id="GO:1990246">
    <property type="term" value="C:uniplex complex"/>
    <property type="evidence" value="ECO:0000318"/>
    <property type="project" value="GO_Central"/>
</dbReference>
<dbReference type="EMBL" id="DF237181">
    <property type="protein sequence ID" value="GAQ85373.1"/>
    <property type="molecule type" value="Genomic_DNA"/>
</dbReference>
<keyword evidence="7" id="KW-0999">Mitochondrion inner membrane</keyword>
<evidence type="ECO:0000256" key="3">
    <source>
        <dbReference type="ARBA" id="ARBA00022448"/>
    </source>
</evidence>
<dbReference type="STRING" id="105231.A0A1Y1I4E9"/>
<keyword evidence="9 15" id="KW-1133">Transmembrane helix</keyword>
<evidence type="ECO:0000256" key="6">
    <source>
        <dbReference type="ARBA" id="ARBA00022692"/>
    </source>
</evidence>
<dbReference type="OMA" id="RMCKTTP"/>
<evidence type="ECO:0000256" key="1">
    <source>
        <dbReference type="ARBA" id="ARBA00004448"/>
    </source>
</evidence>
<dbReference type="OrthoDB" id="278338at2759"/>
<accession>A0A1Y1I4E9</accession>
<keyword evidence="12 15" id="KW-0472">Membrane</keyword>
<dbReference type="InterPro" id="IPR039055">
    <property type="entry name" value="MCU_fam"/>
</dbReference>
<keyword evidence="11" id="KW-0496">Mitochondrion</keyword>
<gene>
    <name evidence="17" type="ORF">KFL_002320070</name>
</gene>
<evidence type="ECO:0000256" key="7">
    <source>
        <dbReference type="ARBA" id="ARBA00022792"/>
    </source>
</evidence>